<dbReference type="Proteomes" id="UP000294927">
    <property type="component" value="Unassembled WGS sequence"/>
</dbReference>
<keyword evidence="2" id="KW-0677">Repeat</keyword>
<protein>
    <submittedName>
        <fullName evidence="4">Ca2+-binding EF-hand superfamily protein</fullName>
    </submittedName>
</protein>
<dbReference type="InterPro" id="IPR011992">
    <property type="entry name" value="EF-hand-dom_pair"/>
</dbReference>
<dbReference type="SUPFAM" id="SSF47473">
    <property type="entry name" value="EF-hand"/>
    <property type="match status" value="1"/>
</dbReference>
<keyword evidence="5" id="KW-1185">Reference proteome</keyword>
<dbReference type="Pfam" id="PF13833">
    <property type="entry name" value="EF-hand_8"/>
    <property type="match status" value="1"/>
</dbReference>
<dbReference type="Pfam" id="PF13499">
    <property type="entry name" value="EF-hand_7"/>
    <property type="match status" value="1"/>
</dbReference>
<dbReference type="GO" id="GO:0005509">
    <property type="term" value="F:calcium ion binding"/>
    <property type="evidence" value="ECO:0007669"/>
    <property type="project" value="InterPro"/>
</dbReference>
<dbReference type="PROSITE" id="PS00018">
    <property type="entry name" value="EF_HAND_1"/>
    <property type="match status" value="2"/>
</dbReference>
<dbReference type="PROSITE" id="PS50222">
    <property type="entry name" value="EF_HAND_2"/>
    <property type="match status" value="3"/>
</dbReference>
<dbReference type="AlphaFoldDB" id="A0A4R7V7U0"/>
<reference evidence="4 5" key="1">
    <citation type="submission" date="2019-03" db="EMBL/GenBank/DDBJ databases">
        <title>Genomic Encyclopedia of Archaeal and Bacterial Type Strains, Phase II (KMG-II): from individual species to whole genera.</title>
        <authorList>
            <person name="Goeker M."/>
        </authorList>
    </citation>
    <scope>NUCLEOTIDE SEQUENCE [LARGE SCALE GENOMIC DNA]</scope>
    <source>
        <strain evidence="4 5">DSM 45499</strain>
    </source>
</reference>
<feature type="domain" description="EF-hand" evidence="3">
    <location>
        <begin position="97"/>
        <end position="130"/>
    </location>
</feature>
<dbReference type="PANTHER" id="PTHR45942">
    <property type="entry name" value="PROTEIN PHOSPATASE 3 REGULATORY SUBUNIT B ALPHA ISOFORM TYPE 1"/>
    <property type="match status" value="1"/>
</dbReference>
<evidence type="ECO:0000259" key="3">
    <source>
        <dbReference type="PROSITE" id="PS50222"/>
    </source>
</evidence>
<evidence type="ECO:0000256" key="1">
    <source>
        <dbReference type="ARBA" id="ARBA00022723"/>
    </source>
</evidence>
<evidence type="ECO:0000256" key="2">
    <source>
        <dbReference type="ARBA" id="ARBA00022737"/>
    </source>
</evidence>
<dbReference type="InterPro" id="IPR002048">
    <property type="entry name" value="EF_hand_dom"/>
</dbReference>
<dbReference type="OrthoDB" id="7356823at2"/>
<comment type="caution">
    <text evidence="4">The sequence shown here is derived from an EMBL/GenBank/DDBJ whole genome shotgun (WGS) entry which is preliminary data.</text>
</comment>
<name>A0A4R7V7U0_9PSEU</name>
<gene>
    <name evidence="4" type="ORF">CLV71_114185</name>
</gene>
<evidence type="ECO:0000313" key="5">
    <source>
        <dbReference type="Proteomes" id="UP000294927"/>
    </source>
</evidence>
<dbReference type="Pfam" id="PF00036">
    <property type="entry name" value="EF-hand_1"/>
    <property type="match status" value="1"/>
</dbReference>
<feature type="domain" description="EF-hand" evidence="3">
    <location>
        <begin position="131"/>
        <end position="166"/>
    </location>
</feature>
<dbReference type="Gene3D" id="1.10.238.10">
    <property type="entry name" value="EF-hand"/>
    <property type="match status" value="1"/>
</dbReference>
<dbReference type="EMBL" id="SOCP01000014">
    <property type="protein sequence ID" value="TDV44275.1"/>
    <property type="molecule type" value="Genomic_DNA"/>
</dbReference>
<dbReference type="SMART" id="SM00054">
    <property type="entry name" value="EFh"/>
    <property type="match status" value="3"/>
</dbReference>
<keyword evidence="1" id="KW-0479">Metal-binding</keyword>
<feature type="domain" description="EF-hand" evidence="3">
    <location>
        <begin position="68"/>
        <end position="90"/>
    </location>
</feature>
<evidence type="ECO:0000313" key="4">
    <source>
        <dbReference type="EMBL" id="TDV44275.1"/>
    </source>
</evidence>
<proteinExistence type="predicted"/>
<sequence>MTSALKHQKFSIVFDWFDLDEDGSLTQDDLEATAHVFAQVARADDQVAITAIHDAFGLLWQLLLEHGDTGGDGRISRDEFVTVMRVNVTTPEYFEDAIMAIADAVMRALDTNKDGILDFDEYVRMYEALGVSPDHSREAFRRLDLDGDGVISHPEFRQAVSDFYLSEDPDAPGNYLLGPITS</sequence>
<organism evidence="4 5">
    <name type="scientific">Actinophytocola oryzae</name>
    <dbReference type="NCBI Taxonomy" id="502181"/>
    <lineage>
        <taxon>Bacteria</taxon>
        <taxon>Bacillati</taxon>
        <taxon>Actinomycetota</taxon>
        <taxon>Actinomycetes</taxon>
        <taxon>Pseudonocardiales</taxon>
        <taxon>Pseudonocardiaceae</taxon>
    </lineage>
</organism>
<dbReference type="RefSeq" id="WP_133906702.1">
    <property type="nucleotide sequence ID" value="NZ_SOCP01000014.1"/>
</dbReference>
<accession>A0A4R7V7U0</accession>
<dbReference type="InterPro" id="IPR018247">
    <property type="entry name" value="EF_Hand_1_Ca_BS"/>
</dbReference>